<dbReference type="CDD" id="cd22343">
    <property type="entry name" value="PDDEXK_lambda_exonuclease-like"/>
    <property type="match status" value="1"/>
</dbReference>
<dbReference type="InterPro" id="IPR011604">
    <property type="entry name" value="PDDEXK-like_dom_sf"/>
</dbReference>
<sequence>MRVVDVGQRTTQWHEWRRGGVSASNAAVILGSSPFKTPWRLWGEIRGVLPVDDLSKNPWVRHGIVHEPYARQWFEEEYDTIALPICAESSVNSIIRASFDGIQHQGRPLEIKCPSTSNFEDVVVNRMASKGYRLYYPQVQHQIAVAGADMGYLVFYHPSHSPVVFEIQREDSFIDMMLDRELDFWEMVQTGKAPPKDPERDHYTPEDAVRVQWAMFADQLKRVDADLVRAMQTVKVCKEQRETIRDELVALMGGYVSAKADGISITRYIQDGSIDWKAVAMQFDPDLSDEKYGAYRKAGGGRVRLTVDTDATTDSASLDEVLDEMRGGIWF</sequence>
<accession>A0A0G4E693</accession>
<dbReference type="InterPro" id="IPR011335">
    <property type="entry name" value="Restrct_endonuc-II-like"/>
</dbReference>
<geneLocation type="plasmid" evidence="2">
    <name>pQBR55</name>
</geneLocation>
<dbReference type="SUPFAM" id="SSF52980">
    <property type="entry name" value="Restriction endonuclease-like"/>
    <property type="match status" value="1"/>
</dbReference>
<dbReference type="RefSeq" id="WP_176456087.1">
    <property type="nucleotide sequence ID" value="NZ_LN713927.1"/>
</dbReference>
<dbReference type="Pfam" id="PF09588">
    <property type="entry name" value="YqaJ"/>
    <property type="match status" value="1"/>
</dbReference>
<evidence type="ECO:0000259" key="1">
    <source>
        <dbReference type="Pfam" id="PF09588"/>
    </source>
</evidence>
<dbReference type="PANTHER" id="PTHR46609:SF6">
    <property type="entry name" value="EXONUCLEASE, PHAGE-TYPE_RECB, C-TERMINAL DOMAIN-CONTAINING PROTEIN-RELATED"/>
    <property type="match status" value="1"/>
</dbReference>
<dbReference type="InterPro" id="IPR017482">
    <property type="entry name" value="Lambda-type_endonuclease"/>
</dbReference>
<dbReference type="Gene3D" id="3.90.320.10">
    <property type="match status" value="1"/>
</dbReference>
<dbReference type="EMBL" id="LN713927">
    <property type="protein sequence ID" value="CEK42533.1"/>
    <property type="molecule type" value="Genomic_DNA"/>
</dbReference>
<name>A0A0G4E693_PSEFS</name>
<dbReference type="AlphaFoldDB" id="A0A0G4E693"/>
<protein>
    <recommendedName>
        <fullName evidence="1">YqaJ viral recombinase domain-containing protein</fullName>
    </recommendedName>
</protein>
<dbReference type="NCBIfam" id="TIGR03033">
    <property type="entry name" value="phage_rel_nuc"/>
    <property type="match status" value="1"/>
</dbReference>
<dbReference type="PANTHER" id="PTHR46609">
    <property type="entry name" value="EXONUCLEASE, PHAGE-TYPE/RECB, C-TERMINAL DOMAIN-CONTAINING PROTEIN"/>
    <property type="match status" value="1"/>
</dbReference>
<dbReference type="InterPro" id="IPR019080">
    <property type="entry name" value="YqaJ_viral_recombinase"/>
</dbReference>
<organism evidence="2">
    <name type="scientific">Pseudomonas fluorescens (strain SBW25)</name>
    <dbReference type="NCBI Taxonomy" id="216595"/>
    <lineage>
        <taxon>Bacteria</taxon>
        <taxon>Pseudomonadati</taxon>
        <taxon>Pseudomonadota</taxon>
        <taxon>Gammaproteobacteria</taxon>
        <taxon>Pseudomonadales</taxon>
        <taxon>Pseudomonadaceae</taxon>
        <taxon>Pseudomonas</taxon>
    </lineage>
</organism>
<reference evidence="2" key="1">
    <citation type="submission" date="2014-12" db="EMBL/GenBank/DDBJ databases">
        <authorList>
            <person name="Hall J."/>
        </authorList>
    </citation>
    <scope>NUCLEOTIDE SEQUENCE [LARGE SCALE GENOMIC DNA]</scope>
    <source>
        <strain evidence="2">SBW25</strain>
        <plasmid evidence="2">pQBR55</plasmid>
    </source>
</reference>
<reference evidence="2" key="2">
    <citation type="submission" date="2015-06" db="EMBL/GenBank/DDBJ databases">
        <title>Environmentally co-occuring mercury resistance plasmids are genetically and phenotypically diverse and confer variable context-dependent fitness effects.</title>
        <authorList>
            <person name="Hall J.P.J."/>
            <person name="Harrison E."/>
            <person name="Lilley A.K."/>
            <person name="Paterson S."/>
            <person name="Spiers A.J."/>
            <person name="Brockhurst M.A."/>
        </authorList>
    </citation>
    <scope>NUCLEOTIDE SEQUENCE [LARGE SCALE GENOMIC DNA]</scope>
    <source>
        <strain evidence="2">SBW25</strain>
        <plasmid evidence="2">pQBR55</plasmid>
    </source>
</reference>
<feature type="domain" description="YqaJ viral recombinase" evidence="1">
    <location>
        <begin position="12"/>
        <end position="148"/>
    </location>
</feature>
<evidence type="ECO:0000313" key="2">
    <source>
        <dbReference type="EMBL" id="CEK42533.1"/>
    </source>
</evidence>
<dbReference type="InterPro" id="IPR051703">
    <property type="entry name" value="NF-kappa-B_Signaling_Reg"/>
</dbReference>
<keyword evidence="2" id="KW-0614">Plasmid</keyword>
<gene>
    <name evidence="2" type="ORF">PQBR55_0154</name>
</gene>
<proteinExistence type="predicted"/>